<name>A0A485KYQ3_9STRA</name>
<dbReference type="InterPro" id="IPR045242">
    <property type="entry name" value="Syntaxin"/>
</dbReference>
<proteinExistence type="predicted"/>
<dbReference type="Pfam" id="PF14523">
    <property type="entry name" value="Syntaxin_2"/>
    <property type="match status" value="1"/>
</dbReference>
<evidence type="ECO:0000313" key="2">
    <source>
        <dbReference type="EMBL" id="KAF0696212.1"/>
    </source>
</evidence>
<gene>
    <name evidence="3" type="primary">Aste57867_13021</name>
    <name evidence="2" type="ORF">As57867_012973</name>
    <name evidence="3" type="ORF">ASTE57867_13021</name>
</gene>
<protein>
    <submittedName>
        <fullName evidence="3">Aste57867_13021 protein</fullName>
    </submittedName>
</protein>
<dbReference type="PANTHER" id="PTHR19957:SF38">
    <property type="entry name" value="LD27581P"/>
    <property type="match status" value="1"/>
</dbReference>
<dbReference type="EMBL" id="CAADRA010005439">
    <property type="protein sequence ID" value="VFT89866.1"/>
    <property type="molecule type" value="Genomic_DNA"/>
</dbReference>
<dbReference type="Gene3D" id="1.20.5.110">
    <property type="match status" value="1"/>
</dbReference>
<accession>A0A485KYQ3</accession>
<dbReference type="GO" id="GO:0000149">
    <property type="term" value="F:SNARE binding"/>
    <property type="evidence" value="ECO:0007669"/>
    <property type="project" value="TreeGrafter"/>
</dbReference>
<dbReference type="GO" id="GO:0006886">
    <property type="term" value="P:intracellular protein transport"/>
    <property type="evidence" value="ECO:0007669"/>
    <property type="project" value="TreeGrafter"/>
</dbReference>
<dbReference type="GO" id="GO:0012505">
    <property type="term" value="C:endomembrane system"/>
    <property type="evidence" value="ECO:0007669"/>
    <property type="project" value="TreeGrafter"/>
</dbReference>
<reference evidence="2" key="2">
    <citation type="submission" date="2019-06" db="EMBL/GenBank/DDBJ databases">
        <title>Genomics analysis of Aphanomyces spp. identifies a new class of oomycete effector associated with host adaptation.</title>
        <authorList>
            <person name="Gaulin E."/>
        </authorList>
    </citation>
    <scope>NUCLEOTIDE SEQUENCE</scope>
    <source>
        <strain evidence="2">CBS 578.67</strain>
    </source>
</reference>
<feature type="domain" description="Syntaxin N-terminal" evidence="1">
    <location>
        <begin position="7"/>
        <end position="123"/>
    </location>
</feature>
<dbReference type="EMBL" id="VJMH01005418">
    <property type="protein sequence ID" value="KAF0696212.1"/>
    <property type="molecule type" value="Genomic_DNA"/>
</dbReference>
<dbReference type="OrthoDB" id="364348at2759"/>
<dbReference type="PANTHER" id="PTHR19957">
    <property type="entry name" value="SYNTAXIN"/>
    <property type="match status" value="1"/>
</dbReference>
<dbReference type="SUPFAM" id="SSF47661">
    <property type="entry name" value="t-snare proteins"/>
    <property type="match status" value="1"/>
</dbReference>
<dbReference type="GO" id="GO:0006906">
    <property type="term" value="P:vesicle fusion"/>
    <property type="evidence" value="ECO:0007669"/>
    <property type="project" value="TreeGrafter"/>
</dbReference>
<dbReference type="Proteomes" id="UP000332933">
    <property type="component" value="Unassembled WGS sequence"/>
</dbReference>
<reference evidence="3 4" key="1">
    <citation type="submission" date="2019-03" db="EMBL/GenBank/DDBJ databases">
        <authorList>
            <person name="Gaulin E."/>
            <person name="Dumas B."/>
        </authorList>
    </citation>
    <scope>NUCLEOTIDE SEQUENCE [LARGE SCALE GENOMIC DNA]</scope>
    <source>
        <strain evidence="3">CBS 568.67</strain>
    </source>
</reference>
<dbReference type="GO" id="GO:0048278">
    <property type="term" value="P:vesicle docking"/>
    <property type="evidence" value="ECO:0007669"/>
    <property type="project" value="TreeGrafter"/>
</dbReference>
<evidence type="ECO:0000259" key="1">
    <source>
        <dbReference type="Pfam" id="PF14523"/>
    </source>
</evidence>
<keyword evidence="4" id="KW-1185">Reference proteome</keyword>
<dbReference type="Gene3D" id="1.20.58.70">
    <property type="match status" value="1"/>
</dbReference>
<dbReference type="GO" id="GO:0005484">
    <property type="term" value="F:SNAP receptor activity"/>
    <property type="evidence" value="ECO:0007669"/>
    <property type="project" value="TreeGrafter"/>
</dbReference>
<dbReference type="GO" id="GO:0031201">
    <property type="term" value="C:SNARE complex"/>
    <property type="evidence" value="ECO:0007669"/>
    <property type="project" value="TreeGrafter"/>
</dbReference>
<dbReference type="InterPro" id="IPR010989">
    <property type="entry name" value="SNARE"/>
</dbReference>
<organism evidence="3 4">
    <name type="scientific">Aphanomyces stellatus</name>
    <dbReference type="NCBI Taxonomy" id="120398"/>
    <lineage>
        <taxon>Eukaryota</taxon>
        <taxon>Sar</taxon>
        <taxon>Stramenopiles</taxon>
        <taxon>Oomycota</taxon>
        <taxon>Saprolegniomycetes</taxon>
        <taxon>Saprolegniales</taxon>
        <taxon>Verrucalvaceae</taxon>
        <taxon>Aphanomyces</taxon>
    </lineage>
</organism>
<evidence type="ECO:0000313" key="3">
    <source>
        <dbReference type="EMBL" id="VFT89866.1"/>
    </source>
</evidence>
<sequence>MSAAVGEVSAAIGNLGTITTAIKDKVALFGSSLDTRANHEQVTELTKDGNDLVQNITAKLQKLVNSALGADKSAARKLTKDFKAQMSIFEQVCQKAVASESTAVQAIRSTSERIDPSKERDLTNYNEDQIYAQAHVNVYNEDDLVRREEDIIQINHKLGEINAAYKEIDGLVQDQQDVVSRTLDRVSGTLSWGSLDVVEIEENTAAAHEDAARALENVQQADKKTGYATCTCCYLCTIL</sequence>
<dbReference type="InterPro" id="IPR006011">
    <property type="entry name" value="Syntaxin_N"/>
</dbReference>
<evidence type="ECO:0000313" key="4">
    <source>
        <dbReference type="Proteomes" id="UP000332933"/>
    </source>
</evidence>
<dbReference type="AlphaFoldDB" id="A0A485KYQ3"/>